<evidence type="ECO:0000313" key="2">
    <source>
        <dbReference type="Proteomes" id="UP000005206"/>
    </source>
</evidence>
<dbReference type="InParanoid" id="C7YJ64"/>
<evidence type="ECO:0000313" key="1">
    <source>
        <dbReference type="EMBL" id="EEU48929.1"/>
    </source>
</evidence>
<organism evidence="1 2">
    <name type="scientific">Fusarium vanettenii (strain ATCC MYA-4622 / CBS 123669 / FGSC 9596 / NRRL 45880 / 77-13-4)</name>
    <name type="common">Fusarium solani subsp. pisi</name>
    <dbReference type="NCBI Taxonomy" id="660122"/>
    <lineage>
        <taxon>Eukaryota</taxon>
        <taxon>Fungi</taxon>
        <taxon>Dikarya</taxon>
        <taxon>Ascomycota</taxon>
        <taxon>Pezizomycotina</taxon>
        <taxon>Sordariomycetes</taxon>
        <taxon>Hypocreomycetidae</taxon>
        <taxon>Hypocreales</taxon>
        <taxon>Nectriaceae</taxon>
        <taxon>Fusarium</taxon>
        <taxon>Fusarium solani species complex</taxon>
        <taxon>Fusarium vanettenii</taxon>
    </lineage>
</organism>
<dbReference type="HOGENOM" id="CLU_1354947_0_0_1"/>
<dbReference type="RefSeq" id="XP_003054642.1">
    <property type="nucleotide sequence ID" value="XM_003054596.1"/>
</dbReference>
<dbReference type="GeneID" id="9676563"/>
<reference evidence="1 2" key="1">
    <citation type="journal article" date="2009" name="PLoS Genet.">
        <title>The genome of Nectria haematococca: contribution of supernumerary chromosomes to gene expansion.</title>
        <authorList>
            <person name="Coleman J.J."/>
            <person name="Rounsley S.D."/>
            <person name="Rodriguez-Carres M."/>
            <person name="Kuo A."/>
            <person name="Wasmann C.C."/>
            <person name="Grimwood J."/>
            <person name="Schmutz J."/>
            <person name="Taga M."/>
            <person name="White G.J."/>
            <person name="Zhou S."/>
            <person name="Schwartz D.C."/>
            <person name="Freitag M."/>
            <person name="Ma L.J."/>
            <person name="Danchin E.G."/>
            <person name="Henrissat B."/>
            <person name="Coutinho P.M."/>
            <person name="Nelson D.R."/>
            <person name="Straney D."/>
            <person name="Napoli C.A."/>
            <person name="Barker B.M."/>
            <person name="Gribskov M."/>
            <person name="Rep M."/>
            <person name="Kroken S."/>
            <person name="Molnar I."/>
            <person name="Rensing C."/>
            <person name="Kennell J.C."/>
            <person name="Zamora J."/>
            <person name="Farman M.L."/>
            <person name="Selker E.U."/>
            <person name="Salamov A."/>
            <person name="Shapiro H."/>
            <person name="Pangilinan J."/>
            <person name="Lindquist E."/>
            <person name="Lamers C."/>
            <person name="Grigoriev I.V."/>
            <person name="Geiser D.M."/>
            <person name="Covert S.F."/>
            <person name="Temporini E."/>
            <person name="Vanetten H.D."/>
        </authorList>
    </citation>
    <scope>NUCLEOTIDE SEQUENCE [LARGE SCALE GENOMIC DNA]</scope>
    <source>
        <strain evidence="2">ATCC MYA-4622 / CBS 123669 / FGSC 9596 / NRRL 45880 / 77-13-4</strain>
    </source>
</reference>
<gene>
    <name evidence="1" type="ORF">NECHADRAFT_75570</name>
</gene>
<dbReference type="Proteomes" id="UP000005206">
    <property type="component" value="Chromosome 1"/>
</dbReference>
<dbReference type="VEuPathDB" id="FungiDB:NECHADRAFT_75570"/>
<keyword evidence="2" id="KW-1185">Reference proteome</keyword>
<name>C7YJ64_FUSV7</name>
<accession>C7YJ64</accession>
<proteinExistence type="predicted"/>
<dbReference type="KEGG" id="nhe:NECHADRAFT_75570"/>
<dbReference type="AlphaFoldDB" id="C7YJ64"/>
<protein>
    <submittedName>
        <fullName evidence="1">Uncharacterized protein</fullName>
    </submittedName>
</protein>
<sequence>MFGLAYMKIFADALVYAAPSKTIEITFLRKTNYEWIQMVEHDSHLKARVPPLQSTRCAMAYLTGVMQHLSVPNSFMDWVIEKTPRKWLLGAVSFASSSKFKRFMVQGALPYPRLTLLPKRELIAELVYKGGASLVMGEVTVVEEATVVQEISVVDATLAVERALAKKESLIGKDLSAIGGVSTDGEISLTIRPPAVDVKLGS</sequence>
<dbReference type="EMBL" id="GG698896">
    <property type="protein sequence ID" value="EEU48929.1"/>
    <property type="molecule type" value="Genomic_DNA"/>
</dbReference>